<evidence type="ECO:0000256" key="1">
    <source>
        <dbReference type="SAM" id="Phobius"/>
    </source>
</evidence>
<sequence>MKSVVNAFAQFQLALSFALTAVNVEAKFVWLFASFAIASWVVSTIFFFVFRTLDKCESELNAIGQGERRGFQYENAEDITGVRKV</sequence>
<name>A0A9P7GN00_9AGAR</name>
<dbReference type="Proteomes" id="UP000717328">
    <property type="component" value="Unassembled WGS sequence"/>
</dbReference>
<keyword evidence="1" id="KW-1133">Transmembrane helix</keyword>
<reference evidence="2" key="1">
    <citation type="submission" date="2021-02" db="EMBL/GenBank/DDBJ databases">
        <authorList>
            <person name="Nieuwenhuis M."/>
            <person name="Van De Peppel L.J.J."/>
        </authorList>
    </citation>
    <scope>NUCLEOTIDE SEQUENCE</scope>
    <source>
        <strain evidence="2">D49</strain>
    </source>
</reference>
<dbReference type="AlphaFoldDB" id="A0A9P7GN00"/>
<accession>A0A9P7GN00</accession>
<feature type="transmembrane region" description="Helical" evidence="1">
    <location>
        <begin position="30"/>
        <end position="50"/>
    </location>
</feature>
<keyword evidence="1" id="KW-0472">Membrane</keyword>
<dbReference type="EMBL" id="JABCKI010000492">
    <property type="protein sequence ID" value="KAG5650290.1"/>
    <property type="molecule type" value="Genomic_DNA"/>
</dbReference>
<gene>
    <name evidence="2" type="ORF">H0H81_012732</name>
</gene>
<organism evidence="2 3">
    <name type="scientific">Sphagnurus paluster</name>
    <dbReference type="NCBI Taxonomy" id="117069"/>
    <lineage>
        <taxon>Eukaryota</taxon>
        <taxon>Fungi</taxon>
        <taxon>Dikarya</taxon>
        <taxon>Basidiomycota</taxon>
        <taxon>Agaricomycotina</taxon>
        <taxon>Agaricomycetes</taxon>
        <taxon>Agaricomycetidae</taxon>
        <taxon>Agaricales</taxon>
        <taxon>Tricholomatineae</taxon>
        <taxon>Lyophyllaceae</taxon>
        <taxon>Sphagnurus</taxon>
    </lineage>
</organism>
<reference evidence="2" key="2">
    <citation type="submission" date="2021-10" db="EMBL/GenBank/DDBJ databases">
        <title>Phylogenomics reveals ancestral predisposition of the termite-cultivated fungus Termitomyces towards a domesticated lifestyle.</title>
        <authorList>
            <person name="Auxier B."/>
            <person name="Grum-Grzhimaylo A."/>
            <person name="Cardenas M.E."/>
            <person name="Lodge J.D."/>
            <person name="Laessoe T."/>
            <person name="Pedersen O."/>
            <person name="Smith M.E."/>
            <person name="Kuyper T.W."/>
            <person name="Franco-Molano E.A."/>
            <person name="Baroni T.J."/>
            <person name="Aanen D.K."/>
        </authorList>
    </citation>
    <scope>NUCLEOTIDE SEQUENCE</scope>
    <source>
        <strain evidence="2">D49</strain>
    </source>
</reference>
<proteinExistence type="predicted"/>
<keyword evidence="3" id="KW-1185">Reference proteome</keyword>
<comment type="caution">
    <text evidence="2">The sequence shown here is derived from an EMBL/GenBank/DDBJ whole genome shotgun (WGS) entry which is preliminary data.</text>
</comment>
<evidence type="ECO:0000313" key="3">
    <source>
        <dbReference type="Proteomes" id="UP000717328"/>
    </source>
</evidence>
<keyword evidence="1" id="KW-0812">Transmembrane</keyword>
<evidence type="ECO:0000313" key="2">
    <source>
        <dbReference type="EMBL" id="KAG5650290.1"/>
    </source>
</evidence>
<protein>
    <submittedName>
        <fullName evidence="2">Uncharacterized protein</fullName>
    </submittedName>
</protein>